<reference evidence="2 3" key="1">
    <citation type="submission" date="2018-09" db="EMBL/GenBank/DDBJ databases">
        <title>Whole genome based analysis of evolution and adaptive divergence in Indian and Brazilian strains of Azospirillum brasilense.</title>
        <authorList>
            <person name="Singh C."/>
            <person name="Tripathi A.K."/>
        </authorList>
    </citation>
    <scope>NUCLEOTIDE SEQUENCE [LARGE SCALE GENOMIC DNA]</scope>
    <source>
        <strain evidence="2 3">MTCC4036</strain>
        <plasmid evidence="2 3">p2</plasmid>
    </source>
</reference>
<organism evidence="2 3">
    <name type="scientific">Azospirillum brasilense</name>
    <dbReference type="NCBI Taxonomy" id="192"/>
    <lineage>
        <taxon>Bacteria</taxon>
        <taxon>Pseudomonadati</taxon>
        <taxon>Pseudomonadota</taxon>
        <taxon>Alphaproteobacteria</taxon>
        <taxon>Rhodospirillales</taxon>
        <taxon>Azospirillaceae</taxon>
        <taxon>Azospirillum</taxon>
    </lineage>
</organism>
<sequence>MTPRAPLRPLAIFGIPMVIGLVTTVGLIAALLDDGVVDAVSWVALSVPVLTTVWSWRKRKR</sequence>
<keyword evidence="1" id="KW-0472">Membrane</keyword>
<accession>A0A4D8QC69</accession>
<evidence type="ECO:0000313" key="2">
    <source>
        <dbReference type="EMBL" id="QCO05660.1"/>
    </source>
</evidence>
<evidence type="ECO:0000313" key="3">
    <source>
        <dbReference type="Proteomes" id="UP000298596"/>
    </source>
</evidence>
<name>A0A4D8QC69_AZOBR</name>
<evidence type="ECO:0000256" key="1">
    <source>
        <dbReference type="SAM" id="Phobius"/>
    </source>
</evidence>
<evidence type="ECO:0008006" key="4">
    <source>
        <dbReference type="Google" id="ProtNLM"/>
    </source>
</evidence>
<geneLocation type="plasmid" evidence="2">
    <name>p2</name>
</geneLocation>
<keyword evidence="1" id="KW-0812">Transmembrane</keyword>
<protein>
    <recommendedName>
        <fullName evidence="4">DUF4175 domain-containing protein</fullName>
    </recommendedName>
</protein>
<feature type="transmembrane region" description="Helical" evidence="1">
    <location>
        <begin position="12"/>
        <end position="33"/>
    </location>
</feature>
<gene>
    <name evidence="2" type="ORF">D3867_27515</name>
</gene>
<dbReference type="EMBL" id="CP032332">
    <property type="protein sequence ID" value="QCO05660.1"/>
    <property type="molecule type" value="Genomic_DNA"/>
</dbReference>
<keyword evidence="1" id="KW-1133">Transmembrane helix</keyword>
<dbReference type="Proteomes" id="UP000298596">
    <property type="component" value="Plasmid p2"/>
</dbReference>
<feature type="transmembrane region" description="Helical" evidence="1">
    <location>
        <begin position="39"/>
        <end position="56"/>
    </location>
</feature>
<proteinExistence type="predicted"/>
<keyword evidence="2" id="KW-0614">Plasmid</keyword>
<dbReference type="AlphaFoldDB" id="A0A4D8QC69"/>